<protein>
    <submittedName>
        <fullName evidence="3">Uncharacterized protein</fullName>
    </submittedName>
</protein>
<sequence>MLKMVNCVHGRIAAEGYRALEHREQMKKGTKKILKGKNLNEGMIMLLSSLYQAAGEPTGEERAKTSDWSWTIFVICALLGALSISRWLWHCIKQFFLGYIVEVMRTKIPEDNTYQKVEVASVEIQAGCWIDLKALGVYEQESIKMQDKLFQLDLYIEELQEEFNQAREERNCRFQQLQILEGHAQKLMGQSLNYRVSQRGRVIHFNENCCQNLTMFQHDTQGAQIEKCTC</sequence>
<evidence type="ECO:0000313" key="4">
    <source>
        <dbReference type="Proteomes" id="UP001642484"/>
    </source>
</evidence>
<keyword evidence="2" id="KW-0812">Transmembrane</keyword>
<keyword evidence="4" id="KW-1185">Reference proteome</keyword>
<feature type="coiled-coil region" evidence="1">
    <location>
        <begin position="149"/>
        <end position="176"/>
    </location>
</feature>
<dbReference type="Proteomes" id="UP001642484">
    <property type="component" value="Unassembled WGS sequence"/>
</dbReference>
<keyword evidence="2" id="KW-1133">Transmembrane helix</keyword>
<gene>
    <name evidence="3" type="ORF">CCMP2556_LOCUS22202</name>
</gene>
<keyword evidence="2" id="KW-0472">Membrane</keyword>
<comment type="caution">
    <text evidence="3">The sequence shown here is derived from an EMBL/GenBank/DDBJ whole genome shotgun (WGS) entry which is preliminary data.</text>
</comment>
<name>A0ABP0LQF6_9DINO</name>
<dbReference type="EMBL" id="CAXAMN010013669">
    <property type="protein sequence ID" value="CAK9041426.1"/>
    <property type="molecule type" value="Genomic_DNA"/>
</dbReference>
<evidence type="ECO:0000256" key="1">
    <source>
        <dbReference type="SAM" id="Coils"/>
    </source>
</evidence>
<organism evidence="3 4">
    <name type="scientific">Durusdinium trenchii</name>
    <dbReference type="NCBI Taxonomy" id="1381693"/>
    <lineage>
        <taxon>Eukaryota</taxon>
        <taxon>Sar</taxon>
        <taxon>Alveolata</taxon>
        <taxon>Dinophyceae</taxon>
        <taxon>Suessiales</taxon>
        <taxon>Symbiodiniaceae</taxon>
        <taxon>Durusdinium</taxon>
    </lineage>
</organism>
<reference evidence="3 4" key="1">
    <citation type="submission" date="2024-02" db="EMBL/GenBank/DDBJ databases">
        <authorList>
            <person name="Chen Y."/>
            <person name="Shah S."/>
            <person name="Dougan E. K."/>
            <person name="Thang M."/>
            <person name="Chan C."/>
        </authorList>
    </citation>
    <scope>NUCLEOTIDE SEQUENCE [LARGE SCALE GENOMIC DNA]</scope>
</reference>
<feature type="transmembrane region" description="Helical" evidence="2">
    <location>
        <begin position="68"/>
        <end position="89"/>
    </location>
</feature>
<proteinExistence type="predicted"/>
<evidence type="ECO:0000256" key="2">
    <source>
        <dbReference type="SAM" id="Phobius"/>
    </source>
</evidence>
<evidence type="ECO:0000313" key="3">
    <source>
        <dbReference type="EMBL" id="CAK9041426.1"/>
    </source>
</evidence>
<accession>A0ABP0LQF6</accession>
<keyword evidence="1" id="KW-0175">Coiled coil</keyword>